<keyword evidence="2" id="KW-1185">Reference proteome</keyword>
<comment type="caution">
    <text evidence="1">The sequence shown here is derived from an EMBL/GenBank/DDBJ whole genome shotgun (WGS) entry which is preliminary data.</text>
</comment>
<reference evidence="1 2" key="2">
    <citation type="journal article" date="2023" name="Mol. Biol. Evol.">
        <title>Genomics of Secondarily Temperate Adaptation in the Only Non-Antarctic Icefish.</title>
        <authorList>
            <person name="Rivera-Colon A.G."/>
            <person name="Rayamajhi N."/>
            <person name="Minhas B.F."/>
            <person name="Madrigal G."/>
            <person name="Bilyk K.T."/>
            <person name="Yoon V."/>
            <person name="Hune M."/>
            <person name="Gregory S."/>
            <person name="Cheng C.H.C."/>
            <person name="Catchen J.M."/>
        </authorList>
    </citation>
    <scope>NUCLEOTIDE SEQUENCE [LARGE SCALE GENOMIC DNA]</scope>
    <source>
        <strain evidence="1">JMC-PN-2008</strain>
    </source>
</reference>
<proteinExistence type="predicted"/>
<sequence>MFRVKHDSSEQRRVPAGVGEGRGARCVCGNPNSDSVLTESGVETLCREKRRRTLKTRLMAVHMCQIVVFPRPGGTGC</sequence>
<dbReference type="Proteomes" id="UP001346869">
    <property type="component" value="Unassembled WGS sequence"/>
</dbReference>
<accession>A0AAN7WZ79</accession>
<organism evidence="1 2">
    <name type="scientific">Eleginops maclovinus</name>
    <name type="common">Patagonian blennie</name>
    <name type="synonym">Eleginus maclovinus</name>
    <dbReference type="NCBI Taxonomy" id="56733"/>
    <lineage>
        <taxon>Eukaryota</taxon>
        <taxon>Metazoa</taxon>
        <taxon>Chordata</taxon>
        <taxon>Craniata</taxon>
        <taxon>Vertebrata</taxon>
        <taxon>Euteleostomi</taxon>
        <taxon>Actinopterygii</taxon>
        <taxon>Neopterygii</taxon>
        <taxon>Teleostei</taxon>
        <taxon>Neoteleostei</taxon>
        <taxon>Acanthomorphata</taxon>
        <taxon>Eupercaria</taxon>
        <taxon>Perciformes</taxon>
        <taxon>Notothenioidei</taxon>
        <taxon>Eleginopidae</taxon>
        <taxon>Eleginops</taxon>
    </lineage>
</organism>
<reference evidence="1 2" key="1">
    <citation type="journal article" date="2023" name="Genes (Basel)">
        <title>Chromosome-Level Genome Assembly and Circadian Gene Repertoire of the Patagonia Blennie Eleginops maclovinus-The Closest Ancestral Proxy of Antarctic Cryonotothenioids.</title>
        <authorList>
            <person name="Cheng C.C."/>
            <person name="Rivera-Colon A.G."/>
            <person name="Minhas B.F."/>
            <person name="Wilson L."/>
            <person name="Rayamajhi N."/>
            <person name="Vargas-Chacoff L."/>
            <person name="Catchen J.M."/>
        </authorList>
    </citation>
    <scope>NUCLEOTIDE SEQUENCE [LARGE SCALE GENOMIC DNA]</scope>
    <source>
        <strain evidence="1">JMC-PN-2008</strain>
    </source>
</reference>
<gene>
    <name evidence="1" type="ORF">PBY51_023104</name>
</gene>
<name>A0AAN7WZ79_ELEMC</name>
<dbReference type="AlphaFoldDB" id="A0AAN7WZ79"/>
<dbReference type="EMBL" id="JAUZQC010000021">
    <property type="protein sequence ID" value="KAK5851557.1"/>
    <property type="molecule type" value="Genomic_DNA"/>
</dbReference>
<protein>
    <submittedName>
        <fullName evidence="1">Uncharacterized protein</fullName>
    </submittedName>
</protein>
<evidence type="ECO:0000313" key="1">
    <source>
        <dbReference type="EMBL" id="KAK5851557.1"/>
    </source>
</evidence>
<evidence type="ECO:0000313" key="2">
    <source>
        <dbReference type="Proteomes" id="UP001346869"/>
    </source>
</evidence>